<dbReference type="AlphaFoldDB" id="A0A6A6XJM0"/>
<accession>A0A6A6XJM0</accession>
<reference evidence="3" key="1">
    <citation type="journal article" date="2020" name="Stud. Mycol.">
        <title>101 Dothideomycetes genomes: a test case for predicting lifestyles and emergence of pathogens.</title>
        <authorList>
            <person name="Haridas S."/>
            <person name="Albert R."/>
            <person name="Binder M."/>
            <person name="Bloem J."/>
            <person name="Labutti K."/>
            <person name="Salamov A."/>
            <person name="Andreopoulos B."/>
            <person name="Baker S."/>
            <person name="Barry K."/>
            <person name="Bills G."/>
            <person name="Bluhm B."/>
            <person name="Cannon C."/>
            <person name="Castanera R."/>
            <person name="Culley D."/>
            <person name="Daum C."/>
            <person name="Ezra D."/>
            <person name="Gonzalez J."/>
            <person name="Henrissat B."/>
            <person name="Kuo A."/>
            <person name="Liang C."/>
            <person name="Lipzen A."/>
            <person name="Lutzoni F."/>
            <person name="Magnuson J."/>
            <person name="Mondo S."/>
            <person name="Nolan M."/>
            <person name="Ohm R."/>
            <person name="Pangilinan J."/>
            <person name="Park H.-J."/>
            <person name="Ramirez L."/>
            <person name="Alfaro M."/>
            <person name="Sun H."/>
            <person name="Tritt A."/>
            <person name="Yoshinaga Y."/>
            <person name="Zwiers L.-H."/>
            <person name="Turgeon B."/>
            <person name="Goodwin S."/>
            <person name="Spatafora J."/>
            <person name="Crous P."/>
            <person name="Grigoriev I."/>
        </authorList>
    </citation>
    <scope>NUCLEOTIDE SEQUENCE</scope>
    <source>
        <strain evidence="3">CBS 109.77</strain>
    </source>
</reference>
<dbReference type="EMBL" id="MU001833">
    <property type="protein sequence ID" value="KAF2796368.1"/>
    <property type="molecule type" value="Genomic_DNA"/>
</dbReference>
<keyword evidence="1" id="KW-0175">Coiled coil</keyword>
<protein>
    <submittedName>
        <fullName evidence="3">Uncharacterized protein</fullName>
    </submittedName>
</protein>
<keyword evidence="4" id="KW-1185">Reference proteome</keyword>
<feature type="region of interest" description="Disordered" evidence="2">
    <location>
        <begin position="180"/>
        <end position="203"/>
    </location>
</feature>
<evidence type="ECO:0000313" key="3">
    <source>
        <dbReference type="EMBL" id="KAF2796368.1"/>
    </source>
</evidence>
<organism evidence="3 4">
    <name type="scientific">Melanomma pulvis-pyrius CBS 109.77</name>
    <dbReference type="NCBI Taxonomy" id="1314802"/>
    <lineage>
        <taxon>Eukaryota</taxon>
        <taxon>Fungi</taxon>
        <taxon>Dikarya</taxon>
        <taxon>Ascomycota</taxon>
        <taxon>Pezizomycotina</taxon>
        <taxon>Dothideomycetes</taxon>
        <taxon>Pleosporomycetidae</taxon>
        <taxon>Pleosporales</taxon>
        <taxon>Melanommataceae</taxon>
        <taxon>Melanomma</taxon>
    </lineage>
</organism>
<feature type="region of interest" description="Disordered" evidence="2">
    <location>
        <begin position="274"/>
        <end position="298"/>
    </location>
</feature>
<feature type="coiled-coil region" evidence="1">
    <location>
        <begin position="305"/>
        <end position="332"/>
    </location>
</feature>
<sequence length="437" mass="50388">MAHVPGSLSYEPEPSFSVPQVGPATTLPPPDRHSKRSATGCKHDLHPSLPSHTPLCLTCILGTAQAKLEQAQERLLDQGGLDLSWALRDRSWVKARLAYYHARRGLEKAKKRDQLRWEREQAWDEAHLLSKFEQIDAGRQPDAETECSACSSMISGELEVPNLKIDNSLAWWDRPDAVARASEPKTPNQSRIRRKRPARRGSPTMHSIIHELRTALLTSESEQQLWEMRYKTEAAVRRKHHLGEGTRFEPTFWDSPISSLTSRNNHLQAQAAKRMAERHARGNAPRPRPPRSSLSHCESAEEFVVDEGLKEAMRLREEADELEREARRAGEDIGFLYFVGPFDETEKWRGDFVKSKHYLIWRNWTQQPGMEDDDEAEHENMMEYEDEVQHGNITIYEDEAPHGDVMEYEDETQHGDVMEYEDDAQLENLMDYEDEML</sequence>
<feature type="region of interest" description="Disordered" evidence="2">
    <location>
        <begin position="1"/>
        <end position="46"/>
    </location>
</feature>
<evidence type="ECO:0000256" key="2">
    <source>
        <dbReference type="SAM" id="MobiDB-lite"/>
    </source>
</evidence>
<evidence type="ECO:0000313" key="4">
    <source>
        <dbReference type="Proteomes" id="UP000799757"/>
    </source>
</evidence>
<dbReference type="OrthoDB" id="3783520at2759"/>
<name>A0A6A6XJM0_9PLEO</name>
<proteinExistence type="predicted"/>
<dbReference type="Proteomes" id="UP000799757">
    <property type="component" value="Unassembled WGS sequence"/>
</dbReference>
<gene>
    <name evidence="3" type="ORF">K505DRAFT_335278</name>
</gene>
<evidence type="ECO:0000256" key="1">
    <source>
        <dbReference type="SAM" id="Coils"/>
    </source>
</evidence>